<dbReference type="EMBL" id="CP099468">
    <property type="protein sequence ID" value="USQ86892.1"/>
    <property type="molecule type" value="Genomic_DNA"/>
</dbReference>
<dbReference type="RefSeq" id="WP_252552640.1">
    <property type="nucleotide sequence ID" value="NZ_CP099468.1"/>
</dbReference>
<keyword evidence="2" id="KW-1185">Reference proteome</keyword>
<evidence type="ECO:0000313" key="2">
    <source>
        <dbReference type="Proteomes" id="UP001056374"/>
    </source>
</evidence>
<reference evidence="1" key="1">
    <citation type="submission" date="2022-06" db="EMBL/GenBank/DDBJ databases">
        <title>Complete genome sequence of soil microorganisms Streptomyces sp. Qhu-M197 isolated from Alpine meadows habitats on the Tibetan Plateau.</title>
        <authorList>
            <person name="Zhang B."/>
            <person name="Xiang X."/>
            <person name="Fan J."/>
        </authorList>
    </citation>
    <scope>NUCLEOTIDE SEQUENCE</scope>
    <source>
        <strain evidence="1">Qhu-M197</strain>
    </source>
</reference>
<proteinExistence type="predicted"/>
<evidence type="ECO:0000313" key="1">
    <source>
        <dbReference type="EMBL" id="USQ86892.1"/>
    </source>
</evidence>
<name>A0ABY4ZF29_9ACTN</name>
<sequence length="60" mass="6937">METETLLYSAELREEDGAYKLVVRNEADGTVQIAYVPQRAIDKLPYFLSLLNSRQFSARR</sequence>
<organism evidence="1 2">
    <name type="scientific">Streptomyces phaeoluteigriseus</name>
    <dbReference type="NCBI Taxonomy" id="114686"/>
    <lineage>
        <taxon>Bacteria</taxon>
        <taxon>Bacillati</taxon>
        <taxon>Actinomycetota</taxon>
        <taxon>Actinomycetes</taxon>
        <taxon>Kitasatosporales</taxon>
        <taxon>Streptomycetaceae</taxon>
        <taxon>Streptomyces</taxon>
        <taxon>Streptomyces aurantiacus group</taxon>
    </lineage>
</organism>
<accession>A0ABY4ZF29</accession>
<dbReference type="Proteomes" id="UP001056374">
    <property type="component" value="Chromosome"/>
</dbReference>
<protein>
    <submittedName>
        <fullName evidence="1">Uncharacterized protein</fullName>
    </submittedName>
</protein>
<gene>
    <name evidence="1" type="ORF">NFX46_26205</name>
</gene>